<dbReference type="AlphaFoldDB" id="A0A7S1K1X4"/>
<proteinExistence type="predicted"/>
<dbReference type="CDD" id="cd10142">
    <property type="entry name" value="HD_SAS6_N"/>
    <property type="match status" value="1"/>
</dbReference>
<accession>A0A7S1K1X4</accession>
<dbReference type="PANTHER" id="PTHR34230">
    <property type="entry name" value="ASSEMBLY ABNORMAL PROTEIN 6, PUTATIVE-RELATED"/>
    <property type="match status" value="1"/>
</dbReference>
<feature type="domain" description="Spindle assembly abnormal protein 6 N-terminal" evidence="2">
    <location>
        <begin position="64"/>
        <end position="198"/>
    </location>
</feature>
<reference evidence="3" key="1">
    <citation type="submission" date="2021-01" db="EMBL/GenBank/DDBJ databases">
        <authorList>
            <person name="Corre E."/>
            <person name="Pelletier E."/>
            <person name="Niang G."/>
            <person name="Scheremetjew M."/>
            <person name="Finn R."/>
            <person name="Kale V."/>
            <person name="Holt S."/>
            <person name="Cochrane G."/>
            <person name="Meng A."/>
            <person name="Brown T."/>
            <person name="Cohen L."/>
        </authorList>
    </citation>
    <scope>NUCLEOTIDE SEQUENCE</scope>
    <source>
        <strain evidence="3">CCMP3346</strain>
    </source>
</reference>
<feature type="compositionally biased region" description="Polar residues" evidence="1">
    <location>
        <begin position="275"/>
        <end position="285"/>
    </location>
</feature>
<evidence type="ECO:0000256" key="1">
    <source>
        <dbReference type="SAM" id="MobiDB-lite"/>
    </source>
</evidence>
<name>A0A7S1K1X4_9ALVE</name>
<dbReference type="InterPro" id="IPR038558">
    <property type="entry name" value="SAS-6_N_sf"/>
</dbReference>
<dbReference type="Pfam" id="PF16531">
    <property type="entry name" value="SAS-6_N"/>
    <property type="match status" value="1"/>
</dbReference>
<feature type="compositionally biased region" description="Polar residues" evidence="1">
    <location>
        <begin position="7"/>
        <end position="21"/>
    </location>
</feature>
<feature type="region of interest" description="Disordered" evidence="1">
    <location>
        <begin position="1"/>
        <end position="36"/>
    </location>
</feature>
<gene>
    <name evidence="3" type="ORF">VBRA1451_LOCUS16043</name>
</gene>
<organism evidence="3">
    <name type="scientific">Vitrella brassicaformis</name>
    <dbReference type="NCBI Taxonomy" id="1169539"/>
    <lineage>
        <taxon>Eukaryota</taxon>
        <taxon>Sar</taxon>
        <taxon>Alveolata</taxon>
        <taxon>Colpodellida</taxon>
        <taxon>Vitrellaceae</taxon>
        <taxon>Vitrella</taxon>
    </lineage>
</organism>
<dbReference type="EMBL" id="HBGB01027512">
    <property type="protein sequence ID" value="CAD9060973.1"/>
    <property type="molecule type" value="Transcribed_RNA"/>
</dbReference>
<sequence>MARREMLSTSYPGEGQQSLSPLSVHAQPAAHAVSGPAADGPMLSTFDFTAIESMDPSLAEGHRVVYDRECPFELRVQESDANAPQEVGTLEAIKCKILLLGDQACPQHVRVDLTSENDLFFHYTHSVNESSFRGMQEAQKLMIEFPDYMNVLVKMLNSCIKSPHSFLAVLLLKRDGKAQLDIIQNMEYKFVELLSLDFTASPEEVVRQQITFRYNSLKSKVALMQARLQDINALVKVKNPSLLLQLQKTPPSQYGQQHHAYSTSSPHVSPLPQARTANTSVMSRR</sequence>
<evidence type="ECO:0000259" key="2">
    <source>
        <dbReference type="Pfam" id="PF16531"/>
    </source>
</evidence>
<dbReference type="PANTHER" id="PTHR34230:SF2">
    <property type="entry name" value="SPINDLE ASSEMBLY ABNORMAL PROTEIN 6 N-TERMINAL DOMAIN-CONTAINING PROTEIN"/>
    <property type="match status" value="1"/>
</dbReference>
<feature type="compositionally biased region" description="Polar residues" evidence="1">
    <location>
        <begin position="253"/>
        <end position="267"/>
    </location>
</feature>
<feature type="region of interest" description="Disordered" evidence="1">
    <location>
        <begin position="253"/>
        <end position="285"/>
    </location>
</feature>
<evidence type="ECO:0000313" key="3">
    <source>
        <dbReference type="EMBL" id="CAD9060973.1"/>
    </source>
</evidence>
<dbReference type="InterPro" id="IPR032396">
    <property type="entry name" value="SAS-6_N"/>
</dbReference>
<dbReference type="Gene3D" id="2.170.210.20">
    <property type="entry name" value="Spindle assembly abnormal protein 6, N-terminal domain"/>
    <property type="match status" value="1"/>
</dbReference>
<protein>
    <recommendedName>
        <fullName evidence="2">Spindle assembly abnormal protein 6 N-terminal domain-containing protein</fullName>
    </recommendedName>
</protein>